<sequence>MADISTIHGGTVPGEPDADVIEDLERLLAQARRGSLTGFAYAAIHLDGTKATGWSGVAGTRDPLAAGISILQARYTRALIEGA</sequence>
<organism evidence="1 2">
    <name type="scientific">Microbaculum marinum</name>
    <dbReference type="NCBI Taxonomy" id="1764581"/>
    <lineage>
        <taxon>Bacteria</taxon>
        <taxon>Pseudomonadati</taxon>
        <taxon>Pseudomonadota</taxon>
        <taxon>Alphaproteobacteria</taxon>
        <taxon>Hyphomicrobiales</taxon>
        <taxon>Tepidamorphaceae</taxon>
        <taxon>Microbaculum</taxon>
    </lineage>
</organism>
<accession>A0AAW9RQQ0</accession>
<reference evidence="1 2" key="1">
    <citation type="submission" date="2024-02" db="EMBL/GenBank/DDBJ databases">
        <title>Genome analysis and characterization of Microbaculum marinisediminis sp. nov., isolated from marine sediment.</title>
        <authorList>
            <person name="Du Z.-J."/>
            <person name="Ye Y.-Q."/>
            <person name="Zhang Z.-R."/>
            <person name="Yuan S.-M."/>
            <person name="Zhang X.-Y."/>
        </authorList>
    </citation>
    <scope>NUCLEOTIDE SEQUENCE [LARGE SCALE GENOMIC DNA]</scope>
    <source>
        <strain evidence="1 2">SDUM1044001</strain>
    </source>
</reference>
<name>A0AAW9RQQ0_9HYPH</name>
<gene>
    <name evidence="1" type="ORF">V3328_07080</name>
</gene>
<dbReference type="EMBL" id="JAZHOF010000003">
    <property type="protein sequence ID" value="MEJ8571230.1"/>
    <property type="molecule type" value="Genomic_DNA"/>
</dbReference>
<comment type="caution">
    <text evidence="1">The sequence shown here is derived from an EMBL/GenBank/DDBJ whole genome shotgun (WGS) entry which is preliminary data.</text>
</comment>
<proteinExistence type="predicted"/>
<keyword evidence="2" id="KW-1185">Reference proteome</keyword>
<dbReference type="RefSeq" id="WP_340328933.1">
    <property type="nucleotide sequence ID" value="NZ_JAZHOF010000003.1"/>
</dbReference>
<evidence type="ECO:0000313" key="1">
    <source>
        <dbReference type="EMBL" id="MEJ8571230.1"/>
    </source>
</evidence>
<dbReference type="AlphaFoldDB" id="A0AAW9RQQ0"/>
<evidence type="ECO:0000313" key="2">
    <source>
        <dbReference type="Proteomes" id="UP001378188"/>
    </source>
</evidence>
<dbReference type="Proteomes" id="UP001378188">
    <property type="component" value="Unassembled WGS sequence"/>
</dbReference>
<protein>
    <submittedName>
        <fullName evidence="1">Uncharacterized protein</fullName>
    </submittedName>
</protein>